<dbReference type="EMBL" id="MU090498">
    <property type="protein sequence ID" value="KAF7847803.1"/>
    <property type="molecule type" value="Genomic_DNA"/>
</dbReference>
<dbReference type="Gramene" id="rna-gnl|WGS:JABURB|Cocit.L2560.1">
    <property type="protein sequence ID" value="cds-KAF7847803.1"/>
    <property type="gene ID" value="gene-BT93_L2560"/>
</dbReference>
<gene>
    <name evidence="7" type="ORF">BT93_L2560</name>
</gene>
<sequence>MGRGKTMIKRIDNSTSRQVAFSKRRKGLLKKAGELSILCDVKVGVIIFSCTEKIYDFSSSRLDPFFIFPSLKVNLFYSMRNIFLD</sequence>
<comment type="subcellular location">
    <subcellularLocation>
        <location evidence="1">Nucleus</location>
    </subcellularLocation>
</comment>
<dbReference type="PRINTS" id="PR00404">
    <property type="entry name" value="MADSDOMAIN"/>
</dbReference>
<name>A0A8T0CJN9_CORYI</name>
<dbReference type="SMART" id="SM00432">
    <property type="entry name" value="MADS"/>
    <property type="match status" value="1"/>
</dbReference>
<dbReference type="PROSITE" id="PS50066">
    <property type="entry name" value="MADS_BOX_2"/>
    <property type="match status" value="1"/>
</dbReference>
<evidence type="ECO:0000256" key="4">
    <source>
        <dbReference type="ARBA" id="ARBA00023163"/>
    </source>
</evidence>
<dbReference type="Proteomes" id="UP000806378">
    <property type="component" value="Unassembled WGS sequence"/>
</dbReference>
<keyword evidence="4" id="KW-0804">Transcription</keyword>
<dbReference type="GO" id="GO:0003677">
    <property type="term" value="F:DNA binding"/>
    <property type="evidence" value="ECO:0007669"/>
    <property type="project" value="UniProtKB-KW"/>
</dbReference>
<protein>
    <recommendedName>
        <fullName evidence="6">MADS-box domain-containing protein</fullName>
    </recommendedName>
</protein>
<dbReference type="Gene3D" id="3.40.1810.10">
    <property type="entry name" value="Transcription factor, MADS-box"/>
    <property type="match status" value="1"/>
</dbReference>
<dbReference type="AlphaFoldDB" id="A0A8T0CJN9"/>
<keyword evidence="2" id="KW-0805">Transcription regulation</keyword>
<dbReference type="InterPro" id="IPR050142">
    <property type="entry name" value="MADS-box/MEF2_TF"/>
</dbReference>
<dbReference type="GO" id="GO:0046983">
    <property type="term" value="F:protein dimerization activity"/>
    <property type="evidence" value="ECO:0007669"/>
    <property type="project" value="InterPro"/>
</dbReference>
<keyword evidence="8" id="KW-1185">Reference proteome</keyword>
<comment type="caution">
    <text evidence="7">The sequence shown here is derived from an EMBL/GenBank/DDBJ whole genome shotgun (WGS) entry which is preliminary data.</text>
</comment>
<dbReference type="SUPFAM" id="SSF55455">
    <property type="entry name" value="SRF-like"/>
    <property type="match status" value="1"/>
</dbReference>
<dbReference type="GO" id="GO:0005634">
    <property type="term" value="C:nucleus"/>
    <property type="evidence" value="ECO:0007669"/>
    <property type="project" value="UniProtKB-SubCell"/>
</dbReference>
<evidence type="ECO:0000256" key="1">
    <source>
        <dbReference type="ARBA" id="ARBA00004123"/>
    </source>
</evidence>
<proteinExistence type="predicted"/>
<dbReference type="InterPro" id="IPR036879">
    <property type="entry name" value="TF_MADSbox_sf"/>
</dbReference>
<reference evidence="7" key="1">
    <citation type="submission" date="2020-05" db="EMBL/GenBank/DDBJ databases">
        <title>WGS assembly of Corymbia citriodora subspecies variegata.</title>
        <authorList>
            <person name="Barry K."/>
            <person name="Hundley H."/>
            <person name="Shu S."/>
            <person name="Jenkins J."/>
            <person name="Grimwood J."/>
            <person name="Baten A."/>
        </authorList>
    </citation>
    <scope>NUCLEOTIDE SEQUENCE</scope>
    <source>
        <strain evidence="7">CV2-018</strain>
    </source>
</reference>
<evidence type="ECO:0000259" key="6">
    <source>
        <dbReference type="PROSITE" id="PS50066"/>
    </source>
</evidence>
<accession>A0A8T0CJN9</accession>
<feature type="domain" description="MADS-box" evidence="6">
    <location>
        <begin position="1"/>
        <end position="61"/>
    </location>
</feature>
<keyword evidence="5" id="KW-0539">Nucleus</keyword>
<dbReference type="PANTHER" id="PTHR48019">
    <property type="entry name" value="SERUM RESPONSE FACTOR HOMOLOG"/>
    <property type="match status" value="1"/>
</dbReference>
<evidence type="ECO:0000256" key="2">
    <source>
        <dbReference type="ARBA" id="ARBA00023015"/>
    </source>
</evidence>
<evidence type="ECO:0000256" key="5">
    <source>
        <dbReference type="ARBA" id="ARBA00023242"/>
    </source>
</evidence>
<evidence type="ECO:0000313" key="8">
    <source>
        <dbReference type="Proteomes" id="UP000806378"/>
    </source>
</evidence>
<dbReference type="InterPro" id="IPR002100">
    <property type="entry name" value="TF_MADSbox"/>
</dbReference>
<evidence type="ECO:0000313" key="7">
    <source>
        <dbReference type="EMBL" id="KAF7847803.1"/>
    </source>
</evidence>
<evidence type="ECO:0000256" key="3">
    <source>
        <dbReference type="ARBA" id="ARBA00023125"/>
    </source>
</evidence>
<keyword evidence="3" id="KW-0238">DNA-binding</keyword>
<dbReference type="Pfam" id="PF00319">
    <property type="entry name" value="SRF-TF"/>
    <property type="match status" value="1"/>
</dbReference>
<dbReference type="OrthoDB" id="1898716at2759"/>
<organism evidence="7 8">
    <name type="scientific">Corymbia citriodora subsp. variegata</name>
    <dbReference type="NCBI Taxonomy" id="360336"/>
    <lineage>
        <taxon>Eukaryota</taxon>
        <taxon>Viridiplantae</taxon>
        <taxon>Streptophyta</taxon>
        <taxon>Embryophyta</taxon>
        <taxon>Tracheophyta</taxon>
        <taxon>Spermatophyta</taxon>
        <taxon>Magnoliopsida</taxon>
        <taxon>eudicotyledons</taxon>
        <taxon>Gunneridae</taxon>
        <taxon>Pentapetalae</taxon>
        <taxon>rosids</taxon>
        <taxon>malvids</taxon>
        <taxon>Myrtales</taxon>
        <taxon>Myrtaceae</taxon>
        <taxon>Myrtoideae</taxon>
        <taxon>Eucalypteae</taxon>
        <taxon>Corymbia</taxon>
    </lineage>
</organism>